<dbReference type="GO" id="GO:0005543">
    <property type="term" value="F:phospholipid binding"/>
    <property type="evidence" value="ECO:0007669"/>
    <property type="project" value="TreeGrafter"/>
</dbReference>
<proteinExistence type="predicted"/>
<organism evidence="11 12">
    <name type="scientific">Flexistipes sinusarabici</name>
    <dbReference type="NCBI Taxonomy" id="2352"/>
    <lineage>
        <taxon>Bacteria</taxon>
        <taxon>Pseudomonadati</taxon>
        <taxon>Deferribacterota</taxon>
        <taxon>Deferribacteres</taxon>
        <taxon>Deferribacterales</taxon>
        <taxon>Flexistipitaceae</taxon>
        <taxon>Flexistipes</taxon>
    </lineage>
</organism>
<reference evidence="11 12" key="1">
    <citation type="journal article" date="2018" name="Nat. Biotechnol.">
        <title>A standardized bacterial taxonomy based on genome phylogeny substantially revises the tree of life.</title>
        <authorList>
            <person name="Parks D.H."/>
            <person name="Chuvochina M."/>
            <person name="Waite D.W."/>
            <person name="Rinke C."/>
            <person name="Skarshewski A."/>
            <person name="Chaumeil P.A."/>
            <person name="Hugenholtz P."/>
        </authorList>
    </citation>
    <scope>NUCLEOTIDE SEQUENCE [LARGE SCALE GENOMIC DNA]</scope>
    <source>
        <strain evidence="11">UBA8672</strain>
    </source>
</reference>
<keyword evidence="7" id="KW-0808">Transferase</keyword>
<comment type="function">
    <text evidence="1">Condensation of UDP-2,3-diacylglucosamine and 2,3-diacylglucosamine-1-phosphate to form lipid A disaccharide, a precursor of lipid A, a phosphorylated glycolipid that anchors the lipopolysaccharide to the outer membrane of the cell.</text>
</comment>
<comment type="caution">
    <text evidence="11">The sequence shown here is derived from an EMBL/GenBank/DDBJ whole genome shotgun (WGS) entry which is preliminary data.</text>
</comment>
<evidence type="ECO:0000256" key="4">
    <source>
        <dbReference type="ARBA" id="ARBA00022516"/>
    </source>
</evidence>
<evidence type="ECO:0000256" key="3">
    <source>
        <dbReference type="ARBA" id="ARBA00020902"/>
    </source>
</evidence>
<evidence type="ECO:0000313" key="11">
    <source>
        <dbReference type="EMBL" id="HCW92871.1"/>
    </source>
</evidence>
<dbReference type="EC" id="2.4.1.182" evidence="2 10"/>
<dbReference type="GO" id="GO:0009245">
    <property type="term" value="P:lipid A biosynthetic process"/>
    <property type="evidence" value="ECO:0007669"/>
    <property type="project" value="UniProtKB-UniRule"/>
</dbReference>
<dbReference type="PANTHER" id="PTHR30372">
    <property type="entry name" value="LIPID-A-DISACCHARIDE SYNTHASE"/>
    <property type="match status" value="1"/>
</dbReference>
<evidence type="ECO:0000256" key="1">
    <source>
        <dbReference type="ARBA" id="ARBA00002056"/>
    </source>
</evidence>
<dbReference type="InterPro" id="IPR003835">
    <property type="entry name" value="Glyco_trans_19"/>
</dbReference>
<evidence type="ECO:0000256" key="8">
    <source>
        <dbReference type="ARBA" id="ARBA00023098"/>
    </source>
</evidence>
<accession>A0A3D5QAJ4</accession>
<dbReference type="GO" id="GO:0008915">
    <property type="term" value="F:lipid-A-disaccharide synthase activity"/>
    <property type="evidence" value="ECO:0007669"/>
    <property type="project" value="UniProtKB-UniRule"/>
</dbReference>
<dbReference type="SUPFAM" id="SSF53756">
    <property type="entry name" value="UDP-Glycosyltransferase/glycogen phosphorylase"/>
    <property type="match status" value="1"/>
</dbReference>
<dbReference type="NCBIfam" id="TIGR00215">
    <property type="entry name" value="lpxB"/>
    <property type="match status" value="1"/>
</dbReference>
<name>A0A3D5QAJ4_FLESI</name>
<keyword evidence="6" id="KW-0328">Glycosyltransferase</keyword>
<evidence type="ECO:0000256" key="10">
    <source>
        <dbReference type="NCBIfam" id="TIGR00215"/>
    </source>
</evidence>
<dbReference type="AlphaFoldDB" id="A0A3D5QAJ4"/>
<dbReference type="Proteomes" id="UP000262325">
    <property type="component" value="Unassembled WGS sequence"/>
</dbReference>
<evidence type="ECO:0000256" key="7">
    <source>
        <dbReference type="ARBA" id="ARBA00022679"/>
    </source>
</evidence>
<evidence type="ECO:0000256" key="5">
    <source>
        <dbReference type="ARBA" id="ARBA00022556"/>
    </source>
</evidence>
<keyword evidence="5" id="KW-0441">Lipid A biosynthesis</keyword>
<gene>
    <name evidence="11" type="ORF">DHM44_04240</name>
</gene>
<evidence type="ECO:0000313" key="12">
    <source>
        <dbReference type="Proteomes" id="UP000262325"/>
    </source>
</evidence>
<dbReference type="EMBL" id="DPPF01000087">
    <property type="protein sequence ID" value="HCW92871.1"/>
    <property type="molecule type" value="Genomic_DNA"/>
</dbReference>
<protein>
    <recommendedName>
        <fullName evidence="3 10">Lipid-A-disaccharide synthase</fullName>
        <ecNumber evidence="2 10">2.4.1.182</ecNumber>
    </recommendedName>
</protein>
<dbReference type="GO" id="GO:0016020">
    <property type="term" value="C:membrane"/>
    <property type="evidence" value="ECO:0007669"/>
    <property type="project" value="GOC"/>
</dbReference>
<evidence type="ECO:0000256" key="6">
    <source>
        <dbReference type="ARBA" id="ARBA00022676"/>
    </source>
</evidence>
<evidence type="ECO:0000256" key="2">
    <source>
        <dbReference type="ARBA" id="ARBA00012687"/>
    </source>
</evidence>
<keyword evidence="8" id="KW-0443">Lipid metabolism</keyword>
<dbReference type="PANTHER" id="PTHR30372:SF4">
    <property type="entry name" value="LIPID-A-DISACCHARIDE SYNTHASE, MITOCHONDRIAL-RELATED"/>
    <property type="match status" value="1"/>
</dbReference>
<comment type="catalytic activity">
    <reaction evidence="9">
        <text>a lipid X + a UDP-2-N,3-O-bis[(3R)-3-hydroxyacyl]-alpha-D-glucosamine = a lipid A disaccharide + UDP + H(+)</text>
        <dbReference type="Rhea" id="RHEA:67828"/>
        <dbReference type="ChEBI" id="CHEBI:15378"/>
        <dbReference type="ChEBI" id="CHEBI:58223"/>
        <dbReference type="ChEBI" id="CHEBI:137748"/>
        <dbReference type="ChEBI" id="CHEBI:176338"/>
        <dbReference type="ChEBI" id="CHEBI:176343"/>
        <dbReference type="EC" id="2.4.1.182"/>
    </reaction>
</comment>
<dbReference type="Pfam" id="PF02684">
    <property type="entry name" value="LpxB"/>
    <property type="match status" value="1"/>
</dbReference>
<keyword evidence="4" id="KW-0444">Lipid biosynthesis</keyword>
<evidence type="ECO:0000256" key="9">
    <source>
        <dbReference type="ARBA" id="ARBA00048975"/>
    </source>
</evidence>
<sequence length="366" mass="41624">MKVFMIAGEESGDIHGSNLIRQLQRLADVSLYGTGGDNLKSLGQEQYFRTDQMTIIGLDDIVSNIPFIYRMFKTLEEKLDEVKPDVVILVDYPGFNLRFAKKAHAKNCKVVYYIAPQVWAWHYSRVHKIKKYIDKVLCILPFEEELFKQEGIDATYVGNPVVDNMKYTFANRSEFCKYLSLDENKEIIGLLPGSRKREISGLLPEMIKASEHFADNFEFVVAKAAGVDANVIKGYTDNTKVKMAENCTYDVMKYSKLAWVCSGTATLETALNQTPMILLYKVGSLSWFIGKILVKTKYAGLPNIIEGREIIPELLQSDMNAENIINKTEMILNNYDKFKKDIENISSKFNQIDPSKKAAEEILSII</sequence>